<reference evidence="2" key="2">
    <citation type="submission" date="2015-01" db="EMBL/GenBank/DDBJ databases">
        <title>Evolutionary Origins and Diversification of the Mycorrhizal Mutualists.</title>
        <authorList>
            <consortium name="DOE Joint Genome Institute"/>
            <consortium name="Mycorrhizal Genomics Consortium"/>
            <person name="Kohler A."/>
            <person name="Kuo A."/>
            <person name="Nagy L.G."/>
            <person name="Floudas D."/>
            <person name="Copeland A."/>
            <person name="Barry K.W."/>
            <person name="Cichocki N."/>
            <person name="Veneault-Fourrey C."/>
            <person name="LaButti K."/>
            <person name="Lindquist E.A."/>
            <person name="Lipzen A."/>
            <person name="Lundell T."/>
            <person name="Morin E."/>
            <person name="Murat C."/>
            <person name="Riley R."/>
            <person name="Ohm R."/>
            <person name="Sun H."/>
            <person name="Tunlid A."/>
            <person name="Henrissat B."/>
            <person name="Grigoriev I.V."/>
            <person name="Hibbett D.S."/>
            <person name="Martin F."/>
        </authorList>
    </citation>
    <scope>NUCLEOTIDE SEQUENCE [LARGE SCALE GENOMIC DNA]</scope>
    <source>
        <strain evidence="2">LaAM-08-1</strain>
    </source>
</reference>
<name>A0A0C9Y3Y3_9AGAR</name>
<dbReference type="OrthoDB" id="3103423at2759"/>
<gene>
    <name evidence="1" type="ORF">K443DRAFT_96136</name>
</gene>
<protein>
    <submittedName>
        <fullName evidence="1">Uncharacterized protein</fullName>
    </submittedName>
</protein>
<evidence type="ECO:0000313" key="2">
    <source>
        <dbReference type="Proteomes" id="UP000054477"/>
    </source>
</evidence>
<feature type="non-terminal residue" evidence="1">
    <location>
        <position position="100"/>
    </location>
</feature>
<feature type="non-terminal residue" evidence="1">
    <location>
        <position position="1"/>
    </location>
</feature>
<dbReference type="AlphaFoldDB" id="A0A0C9Y3Y3"/>
<dbReference type="HOGENOM" id="CLU_179473_0_0_1"/>
<evidence type="ECO:0000313" key="1">
    <source>
        <dbReference type="EMBL" id="KIK02823.1"/>
    </source>
</evidence>
<sequence length="100" mass="11517">LLCRKKGQKRREVCALAFKRYSAFSVLVGGYSRMKGQKRGEVCVHVFQRYSAFSVLYEGPKETWGVCFCIPEILHIFCFDGYPKSLTNLGNWSCDHFPEP</sequence>
<organism evidence="1 2">
    <name type="scientific">Laccaria amethystina LaAM-08-1</name>
    <dbReference type="NCBI Taxonomy" id="1095629"/>
    <lineage>
        <taxon>Eukaryota</taxon>
        <taxon>Fungi</taxon>
        <taxon>Dikarya</taxon>
        <taxon>Basidiomycota</taxon>
        <taxon>Agaricomycotina</taxon>
        <taxon>Agaricomycetes</taxon>
        <taxon>Agaricomycetidae</taxon>
        <taxon>Agaricales</taxon>
        <taxon>Agaricineae</taxon>
        <taxon>Hydnangiaceae</taxon>
        <taxon>Laccaria</taxon>
    </lineage>
</organism>
<dbReference type="EMBL" id="KN838587">
    <property type="protein sequence ID" value="KIK02823.1"/>
    <property type="molecule type" value="Genomic_DNA"/>
</dbReference>
<accession>A0A0C9Y3Y3</accession>
<proteinExistence type="predicted"/>
<reference evidence="1 2" key="1">
    <citation type="submission" date="2014-04" db="EMBL/GenBank/DDBJ databases">
        <authorList>
            <consortium name="DOE Joint Genome Institute"/>
            <person name="Kuo A."/>
            <person name="Kohler A."/>
            <person name="Nagy L.G."/>
            <person name="Floudas D."/>
            <person name="Copeland A."/>
            <person name="Barry K.W."/>
            <person name="Cichocki N."/>
            <person name="Veneault-Fourrey C."/>
            <person name="LaButti K."/>
            <person name="Lindquist E.A."/>
            <person name="Lipzen A."/>
            <person name="Lundell T."/>
            <person name="Morin E."/>
            <person name="Murat C."/>
            <person name="Sun H."/>
            <person name="Tunlid A."/>
            <person name="Henrissat B."/>
            <person name="Grigoriev I.V."/>
            <person name="Hibbett D.S."/>
            <person name="Martin F."/>
            <person name="Nordberg H.P."/>
            <person name="Cantor M.N."/>
            <person name="Hua S.X."/>
        </authorList>
    </citation>
    <scope>NUCLEOTIDE SEQUENCE [LARGE SCALE GENOMIC DNA]</scope>
    <source>
        <strain evidence="1 2">LaAM-08-1</strain>
    </source>
</reference>
<keyword evidence="2" id="KW-1185">Reference proteome</keyword>
<dbReference type="Proteomes" id="UP000054477">
    <property type="component" value="Unassembled WGS sequence"/>
</dbReference>